<gene>
    <name evidence="1" type="ORF">BU24DRAFT_7904</name>
</gene>
<dbReference type="AlphaFoldDB" id="A0A6A5Y627"/>
<evidence type="ECO:0000313" key="2">
    <source>
        <dbReference type="Proteomes" id="UP000799778"/>
    </source>
</evidence>
<protein>
    <submittedName>
        <fullName evidence="1">Uncharacterized protein</fullName>
    </submittedName>
</protein>
<dbReference type="Proteomes" id="UP000799778">
    <property type="component" value="Unassembled WGS sequence"/>
</dbReference>
<name>A0A6A5Y627_9PLEO</name>
<dbReference type="RefSeq" id="XP_033389085.1">
    <property type="nucleotide sequence ID" value="XM_033534639.1"/>
</dbReference>
<keyword evidence="2" id="KW-1185">Reference proteome</keyword>
<dbReference type="GeneID" id="54292036"/>
<reference evidence="1" key="1">
    <citation type="journal article" date="2020" name="Stud. Mycol.">
        <title>101 Dothideomycetes genomes: a test case for predicting lifestyles and emergence of pathogens.</title>
        <authorList>
            <person name="Haridas S."/>
            <person name="Albert R."/>
            <person name="Binder M."/>
            <person name="Bloem J."/>
            <person name="Labutti K."/>
            <person name="Salamov A."/>
            <person name="Andreopoulos B."/>
            <person name="Baker S."/>
            <person name="Barry K."/>
            <person name="Bills G."/>
            <person name="Bluhm B."/>
            <person name="Cannon C."/>
            <person name="Castanera R."/>
            <person name="Culley D."/>
            <person name="Daum C."/>
            <person name="Ezra D."/>
            <person name="Gonzalez J."/>
            <person name="Henrissat B."/>
            <person name="Kuo A."/>
            <person name="Liang C."/>
            <person name="Lipzen A."/>
            <person name="Lutzoni F."/>
            <person name="Magnuson J."/>
            <person name="Mondo S."/>
            <person name="Nolan M."/>
            <person name="Ohm R."/>
            <person name="Pangilinan J."/>
            <person name="Park H.-J."/>
            <person name="Ramirez L."/>
            <person name="Alfaro M."/>
            <person name="Sun H."/>
            <person name="Tritt A."/>
            <person name="Yoshinaga Y."/>
            <person name="Zwiers L.-H."/>
            <person name="Turgeon B."/>
            <person name="Goodwin S."/>
            <person name="Spatafora J."/>
            <person name="Crous P."/>
            <person name="Grigoriev I."/>
        </authorList>
    </citation>
    <scope>NUCLEOTIDE SEQUENCE</scope>
    <source>
        <strain evidence="1">CBS 175.79</strain>
    </source>
</reference>
<evidence type="ECO:0000313" key="1">
    <source>
        <dbReference type="EMBL" id="KAF2020746.1"/>
    </source>
</evidence>
<proteinExistence type="predicted"/>
<accession>A0A6A5Y627</accession>
<sequence length="130" mass="14256">MPQSGRRRGCCSDIGRQSRVIYDGLSSKVVAMAKFRLLFGCFASLCLYPFHPPCVSPQPIAWKPMSLVTSAALGKPWRPWTAPIPSPRPWDCRSMGRTTERLYSIHALPQTDSACASEDASLCMGPLAVV</sequence>
<organism evidence="1 2">
    <name type="scientific">Aaosphaeria arxii CBS 175.79</name>
    <dbReference type="NCBI Taxonomy" id="1450172"/>
    <lineage>
        <taxon>Eukaryota</taxon>
        <taxon>Fungi</taxon>
        <taxon>Dikarya</taxon>
        <taxon>Ascomycota</taxon>
        <taxon>Pezizomycotina</taxon>
        <taxon>Dothideomycetes</taxon>
        <taxon>Pleosporomycetidae</taxon>
        <taxon>Pleosporales</taxon>
        <taxon>Pleosporales incertae sedis</taxon>
        <taxon>Aaosphaeria</taxon>
    </lineage>
</organism>
<dbReference type="EMBL" id="ML978066">
    <property type="protein sequence ID" value="KAF2020746.1"/>
    <property type="molecule type" value="Genomic_DNA"/>
</dbReference>